<feature type="region of interest" description="Disordered" evidence="1">
    <location>
        <begin position="311"/>
        <end position="334"/>
    </location>
</feature>
<sequence length="411" mass="46038">MKLATNELLIEAKNRGISVALIQEPYVGASRVMKSYRGARIFQSAGPRDGTVKAAIAVFNPDLNVVQYPKLTTNNIVVVGLRTGAWEITLVSFYFENSEGGQPITPDLEYLVRIDKEIGSKKWIIGGDANAKSSWWGSPLNDHRGEEMLGALNELGLHIQNRGETPTFDTIRGGLTKSITDACVESMPIKKSNETLTLPWWSEELADLKRNVATKKRRIRNAAPIRRSKVIEEYLKQKEKYELEAAKAQTESWKEFCCKQDREGVWEGIYRVIGRTTNREEDQPLVKEGEVLDEKGSVKFLAETFYPDDLTDAENSDHRQTRAEAEKVNDGKQVEPCDPPFTMAELQQASESFNPKKAPGADGFTADICQHVIRNHSDAFLIFLNKCLEIPSLSRALEEGYGRGVEKAGKD</sequence>
<dbReference type="AlphaFoldDB" id="A0A8R2MBW7"/>
<dbReference type="Proteomes" id="UP000005204">
    <property type="component" value="Unassembled WGS sequence"/>
</dbReference>
<feature type="domain" description="Endonuclease/exonuclease/phosphatase" evidence="2">
    <location>
        <begin position="88"/>
        <end position="195"/>
    </location>
</feature>
<organism evidence="3 4">
    <name type="scientific">Bombyx mori</name>
    <name type="common">Silk moth</name>
    <dbReference type="NCBI Taxonomy" id="7091"/>
    <lineage>
        <taxon>Eukaryota</taxon>
        <taxon>Metazoa</taxon>
        <taxon>Ecdysozoa</taxon>
        <taxon>Arthropoda</taxon>
        <taxon>Hexapoda</taxon>
        <taxon>Insecta</taxon>
        <taxon>Pterygota</taxon>
        <taxon>Neoptera</taxon>
        <taxon>Endopterygota</taxon>
        <taxon>Lepidoptera</taxon>
        <taxon>Glossata</taxon>
        <taxon>Ditrysia</taxon>
        <taxon>Bombycoidea</taxon>
        <taxon>Bombycidae</taxon>
        <taxon>Bombycinae</taxon>
        <taxon>Bombyx</taxon>
    </lineage>
</organism>
<evidence type="ECO:0000256" key="1">
    <source>
        <dbReference type="SAM" id="MobiDB-lite"/>
    </source>
</evidence>
<protein>
    <recommendedName>
        <fullName evidence="2">Endonuclease/exonuclease/phosphatase domain-containing protein</fullName>
    </recommendedName>
</protein>
<evidence type="ECO:0000259" key="2">
    <source>
        <dbReference type="Pfam" id="PF14529"/>
    </source>
</evidence>
<evidence type="ECO:0000313" key="4">
    <source>
        <dbReference type="Proteomes" id="UP000005204"/>
    </source>
</evidence>
<keyword evidence="4" id="KW-1185">Reference proteome</keyword>
<evidence type="ECO:0000313" key="3">
    <source>
        <dbReference type="EnsemblMetazoa" id="XP_037877570.1"/>
    </source>
</evidence>
<reference evidence="4" key="1">
    <citation type="journal article" date="2008" name="Insect Biochem. Mol. Biol.">
        <title>The genome of a lepidopteran model insect, the silkworm Bombyx mori.</title>
        <authorList>
            <consortium name="International Silkworm Genome Consortium"/>
        </authorList>
    </citation>
    <scope>NUCLEOTIDE SEQUENCE [LARGE SCALE GENOMIC DNA]</scope>
    <source>
        <strain evidence="4">p50T</strain>
    </source>
</reference>
<name>A0A8R2MBW7_BOMMO</name>
<dbReference type="InterPro" id="IPR005135">
    <property type="entry name" value="Endo/exonuclease/phosphatase"/>
</dbReference>
<dbReference type="SUPFAM" id="SSF56219">
    <property type="entry name" value="DNase I-like"/>
    <property type="match status" value="1"/>
</dbReference>
<feature type="compositionally biased region" description="Basic and acidic residues" evidence="1">
    <location>
        <begin position="315"/>
        <end position="334"/>
    </location>
</feature>
<dbReference type="Gene3D" id="3.60.10.10">
    <property type="entry name" value="Endonuclease/exonuclease/phosphatase"/>
    <property type="match status" value="1"/>
</dbReference>
<reference evidence="3" key="2">
    <citation type="submission" date="2022-06" db="UniProtKB">
        <authorList>
            <consortium name="EnsemblMetazoa"/>
        </authorList>
    </citation>
    <scope>IDENTIFICATION</scope>
    <source>
        <strain evidence="3">p50T (Dazao)</strain>
    </source>
</reference>
<proteinExistence type="predicted"/>
<dbReference type="InterPro" id="IPR036691">
    <property type="entry name" value="Endo/exonu/phosph_ase_sf"/>
</dbReference>
<dbReference type="EnsemblMetazoa" id="XM_038021642.1">
    <property type="protein sequence ID" value="XP_037877570.1"/>
    <property type="gene ID" value="LOC119631152"/>
</dbReference>
<dbReference type="GO" id="GO:0003824">
    <property type="term" value="F:catalytic activity"/>
    <property type="evidence" value="ECO:0007669"/>
    <property type="project" value="InterPro"/>
</dbReference>
<dbReference type="Pfam" id="PF14529">
    <property type="entry name" value="Exo_endo_phos_2"/>
    <property type="match status" value="1"/>
</dbReference>
<accession>A0A8R2MBW7</accession>